<organism evidence="9">
    <name type="scientific">uncultured Mycobacteriales bacterium</name>
    <dbReference type="NCBI Taxonomy" id="581187"/>
    <lineage>
        <taxon>Bacteria</taxon>
        <taxon>Bacillati</taxon>
        <taxon>Actinomycetota</taxon>
        <taxon>Actinomycetes</taxon>
        <taxon>Mycobacteriales</taxon>
        <taxon>environmental samples</taxon>
    </lineage>
</organism>
<dbReference type="CDD" id="cd12822">
    <property type="entry name" value="TmCorA-like"/>
    <property type="match status" value="1"/>
</dbReference>
<keyword evidence="6 8" id="KW-1133">Transmembrane helix</keyword>
<dbReference type="Gene3D" id="1.20.58.340">
    <property type="entry name" value="Magnesium transport protein CorA, transmembrane region"/>
    <property type="match status" value="2"/>
</dbReference>
<dbReference type="GO" id="GO:0015095">
    <property type="term" value="F:magnesium ion transmembrane transporter activity"/>
    <property type="evidence" value="ECO:0007669"/>
    <property type="project" value="TreeGrafter"/>
</dbReference>
<dbReference type="GO" id="GO:0050897">
    <property type="term" value="F:cobalt ion binding"/>
    <property type="evidence" value="ECO:0007669"/>
    <property type="project" value="TreeGrafter"/>
</dbReference>
<dbReference type="Pfam" id="PF01544">
    <property type="entry name" value="CorA"/>
    <property type="match status" value="1"/>
</dbReference>
<evidence type="ECO:0000256" key="4">
    <source>
        <dbReference type="ARBA" id="ARBA00022475"/>
    </source>
</evidence>
<dbReference type="GO" id="GO:0015087">
    <property type="term" value="F:cobalt ion transmembrane transporter activity"/>
    <property type="evidence" value="ECO:0007669"/>
    <property type="project" value="TreeGrafter"/>
</dbReference>
<keyword evidence="4" id="KW-1003">Cell membrane</keyword>
<evidence type="ECO:0000256" key="3">
    <source>
        <dbReference type="ARBA" id="ARBA00022448"/>
    </source>
</evidence>
<evidence type="ECO:0000256" key="8">
    <source>
        <dbReference type="SAM" id="Phobius"/>
    </source>
</evidence>
<dbReference type="EMBL" id="CADCTP010000445">
    <property type="protein sequence ID" value="CAA9293018.1"/>
    <property type="molecule type" value="Genomic_DNA"/>
</dbReference>
<comment type="similarity">
    <text evidence="2">Belongs to the CorA metal ion transporter (MIT) (TC 1.A.35) family.</text>
</comment>
<keyword evidence="7 8" id="KW-0472">Membrane</keyword>
<reference evidence="9" key="1">
    <citation type="submission" date="2020-02" db="EMBL/GenBank/DDBJ databases">
        <authorList>
            <person name="Meier V. D."/>
        </authorList>
    </citation>
    <scope>NUCLEOTIDE SEQUENCE</scope>
    <source>
        <strain evidence="9">AVDCRST_MAG41</strain>
    </source>
</reference>
<dbReference type="AlphaFoldDB" id="A0A6J4K144"/>
<dbReference type="SUPFAM" id="SSF144083">
    <property type="entry name" value="Magnesium transport protein CorA, transmembrane region"/>
    <property type="match status" value="1"/>
</dbReference>
<comment type="subcellular location">
    <subcellularLocation>
        <location evidence="1">Cell membrane</location>
        <topology evidence="1">Multi-pass membrane protein</topology>
    </subcellularLocation>
</comment>
<dbReference type="PANTHER" id="PTHR46494">
    <property type="entry name" value="CORA FAMILY METAL ION TRANSPORTER (EUROFUNG)"/>
    <property type="match status" value="1"/>
</dbReference>
<name>A0A6J4K144_9ACTN</name>
<evidence type="ECO:0000256" key="6">
    <source>
        <dbReference type="ARBA" id="ARBA00022989"/>
    </source>
</evidence>
<evidence type="ECO:0000313" key="9">
    <source>
        <dbReference type="EMBL" id="CAA9293018.1"/>
    </source>
</evidence>
<dbReference type="SUPFAM" id="SSF143865">
    <property type="entry name" value="CorA soluble domain-like"/>
    <property type="match status" value="1"/>
</dbReference>
<dbReference type="InterPro" id="IPR002523">
    <property type="entry name" value="MgTranspt_CorA/ZnTranspt_ZntB"/>
</dbReference>
<keyword evidence="3" id="KW-0813">Transport</keyword>
<keyword evidence="5 8" id="KW-0812">Transmembrane</keyword>
<dbReference type="PANTHER" id="PTHR46494:SF1">
    <property type="entry name" value="CORA FAMILY METAL ION TRANSPORTER (EUROFUNG)"/>
    <property type="match status" value="1"/>
</dbReference>
<dbReference type="InterPro" id="IPR045861">
    <property type="entry name" value="CorA_cytoplasmic_dom"/>
</dbReference>
<evidence type="ECO:0000256" key="7">
    <source>
        <dbReference type="ARBA" id="ARBA00023136"/>
    </source>
</evidence>
<evidence type="ECO:0000256" key="1">
    <source>
        <dbReference type="ARBA" id="ARBA00004651"/>
    </source>
</evidence>
<gene>
    <name evidence="9" type="ORF">AVDCRST_MAG41-4588</name>
</gene>
<dbReference type="InterPro" id="IPR045863">
    <property type="entry name" value="CorA_TM1_TM2"/>
</dbReference>
<evidence type="ECO:0000256" key="2">
    <source>
        <dbReference type="ARBA" id="ARBA00009765"/>
    </source>
</evidence>
<dbReference type="Gene3D" id="3.30.460.20">
    <property type="entry name" value="CorA soluble domain-like"/>
    <property type="match status" value="1"/>
</dbReference>
<accession>A0A6J4K144</accession>
<protein>
    <submittedName>
        <fullName evidence="9">Magnesium and cobalt transport protein CorA</fullName>
    </submittedName>
</protein>
<feature type="transmembrane region" description="Helical" evidence="8">
    <location>
        <begin position="266"/>
        <end position="284"/>
    </location>
</feature>
<proteinExistence type="inferred from homology"/>
<sequence>MARTRVWHKGVLEQEDFPVADVSEQLARDDRVVWVDLCLPDRDELAQLADELGLDPLAVEDAVEHHERPKVDRYPTHVFVTTYALDLPMDGPLRQSKVSAFLLPRALVTVHREDFDPEVVVRAWDDTPELREYGSRALLYGLLDVVVDGHLDVLERLDDRVGAAEDQLFDEQVRSAPDPQRATYDLRRTLTAMRKVVLPMRDVADSLARHGDPADQGELGERFRDLRDHVIRANEWTENLRDVVTTIVETGLSLANAQLNQVVRKLSAWAAIIAVPTAVTGFYGQNVPYPGFGQDYGFVTSSVITVLLAGGAWLGFRRKGWL</sequence>
<dbReference type="GO" id="GO:0000287">
    <property type="term" value="F:magnesium ion binding"/>
    <property type="evidence" value="ECO:0007669"/>
    <property type="project" value="TreeGrafter"/>
</dbReference>
<evidence type="ECO:0000256" key="5">
    <source>
        <dbReference type="ARBA" id="ARBA00022692"/>
    </source>
</evidence>
<dbReference type="GO" id="GO:0005886">
    <property type="term" value="C:plasma membrane"/>
    <property type="evidence" value="ECO:0007669"/>
    <property type="project" value="UniProtKB-SubCell"/>
</dbReference>
<feature type="transmembrane region" description="Helical" evidence="8">
    <location>
        <begin position="296"/>
        <end position="316"/>
    </location>
</feature>